<dbReference type="EMBL" id="CM000130">
    <property type="protein sequence ID" value="EEC78852.1"/>
    <property type="molecule type" value="Genomic_DNA"/>
</dbReference>
<reference evidence="2 3" key="1">
    <citation type="journal article" date="2005" name="PLoS Biol.">
        <title>The genomes of Oryza sativa: a history of duplications.</title>
        <authorList>
            <person name="Yu J."/>
            <person name="Wang J."/>
            <person name="Lin W."/>
            <person name="Li S."/>
            <person name="Li H."/>
            <person name="Zhou J."/>
            <person name="Ni P."/>
            <person name="Dong W."/>
            <person name="Hu S."/>
            <person name="Zeng C."/>
            <person name="Zhang J."/>
            <person name="Zhang Y."/>
            <person name="Li R."/>
            <person name="Xu Z."/>
            <person name="Li S."/>
            <person name="Li X."/>
            <person name="Zheng H."/>
            <person name="Cong L."/>
            <person name="Lin L."/>
            <person name="Yin J."/>
            <person name="Geng J."/>
            <person name="Li G."/>
            <person name="Shi J."/>
            <person name="Liu J."/>
            <person name="Lv H."/>
            <person name="Li J."/>
            <person name="Wang J."/>
            <person name="Deng Y."/>
            <person name="Ran L."/>
            <person name="Shi X."/>
            <person name="Wang X."/>
            <person name="Wu Q."/>
            <person name="Li C."/>
            <person name="Ren X."/>
            <person name="Wang J."/>
            <person name="Wang X."/>
            <person name="Li D."/>
            <person name="Liu D."/>
            <person name="Zhang X."/>
            <person name="Ji Z."/>
            <person name="Zhao W."/>
            <person name="Sun Y."/>
            <person name="Zhang Z."/>
            <person name="Bao J."/>
            <person name="Han Y."/>
            <person name="Dong L."/>
            <person name="Ji J."/>
            <person name="Chen P."/>
            <person name="Wu S."/>
            <person name="Liu J."/>
            <person name="Xiao Y."/>
            <person name="Bu D."/>
            <person name="Tan J."/>
            <person name="Yang L."/>
            <person name="Ye C."/>
            <person name="Zhang J."/>
            <person name="Xu J."/>
            <person name="Zhou Y."/>
            <person name="Yu Y."/>
            <person name="Zhang B."/>
            <person name="Zhuang S."/>
            <person name="Wei H."/>
            <person name="Liu B."/>
            <person name="Lei M."/>
            <person name="Yu H."/>
            <person name="Li Y."/>
            <person name="Xu H."/>
            <person name="Wei S."/>
            <person name="He X."/>
            <person name="Fang L."/>
            <person name="Zhang Z."/>
            <person name="Zhang Y."/>
            <person name="Huang X."/>
            <person name="Su Z."/>
            <person name="Tong W."/>
            <person name="Li J."/>
            <person name="Tong Z."/>
            <person name="Li S."/>
            <person name="Ye J."/>
            <person name="Wang L."/>
            <person name="Fang L."/>
            <person name="Lei T."/>
            <person name="Chen C."/>
            <person name="Chen H."/>
            <person name="Xu Z."/>
            <person name="Li H."/>
            <person name="Huang H."/>
            <person name="Zhang F."/>
            <person name="Xu H."/>
            <person name="Li N."/>
            <person name="Zhao C."/>
            <person name="Li S."/>
            <person name="Dong L."/>
            <person name="Huang Y."/>
            <person name="Li L."/>
            <person name="Xi Y."/>
            <person name="Qi Q."/>
            <person name="Li W."/>
            <person name="Zhang B."/>
            <person name="Hu W."/>
            <person name="Zhang Y."/>
            <person name="Tian X."/>
            <person name="Jiao Y."/>
            <person name="Liang X."/>
            <person name="Jin J."/>
            <person name="Gao L."/>
            <person name="Zheng W."/>
            <person name="Hao B."/>
            <person name="Liu S."/>
            <person name="Wang W."/>
            <person name="Yuan L."/>
            <person name="Cao M."/>
            <person name="McDermott J."/>
            <person name="Samudrala R."/>
            <person name="Wang J."/>
            <person name="Wong G.K."/>
            <person name="Yang H."/>
        </authorList>
    </citation>
    <scope>NUCLEOTIDE SEQUENCE [LARGE SCALE GENOMIC DNA]</scope>
    <source>
        <strain evidence="3">cv. 93-11</strain>
    </source>
</reference>
<evidence type="ECO:0000313" key="3">
    <source>
        <dbReference type="Proteomes" id="UP000007015"/>
    </source>
</evidence>
<dbReference type="HOGENOM" id="CLU_712476_0_0_1"/>
<dbReference type="GO" id="GO:0003676">
    <property type="term" value="F:nucleic acid binding"/>
    <property type="evidence" value="ECO:0007669"/>
    <property type="project" value="InterPro"/>
</dbReference>
<dbReference type="STRING" id="39946.B8B026"/>
<proteinExistence type="predicted"/>
<dbReference type="InterPro" id="IPR012677">
    <property type="entry name" value="Nucleotide-bd_a/b_plait_sf"/>
</dbReference>
<keyword evidence="3" id="KW-1185">Reference proteome</keyword>
<evidence type="ECO:0000259" key="1">
    <source>
        <dbReference type="Pfam" id="PF11835"/>
    </source>
</evidence>
<dbReference type="Proteomes" id="UP000007015">
    <property type="component" value="Chromosome 5"/>
</dbReference>
<accession>B8B026</accession>
<feature type="domain" description="PTBP1-like RNA recognition motif 2" evidence="1">
    <location>
        <begin position="57"/>
        <end position="145"/>
    </location>
</feature>
<dbReference type="Pfam" id="PF11835">
    <property type="entry name" value="RRM_8"/>
    <property type="match status" value="1"/>
</dbReference>
<dbReference type="InterPro" id="IPR021790">
    <property type="entry name" value="PTBP1-like_RRM2"/>
</dbReference>
<dbReference type="Gramene" id="BGIOSGA018417-TA">
    <property type="protein sequence ID" value="BGIOSGA018417-PA"/>
    <property type="gene ID" value="BGIOSGA018417"/>
</dbReference>
<evidence type="ECO:0000313" key="2">
    <source>
        <dbReference type="EMBL" id="EEC78852.1"/>
    </source>
</evidence>
<dbReference type="SUPFAM" id="SSF54928">
    <property type="entry name" value="RNA-binding domain, RBD"/>
    <property type="match status" value="1"/>
</dbReference>
<organism evidence="2 3">
    <name type="scientific">Oryza sativa subsp. indica</name>
    <name type="common">Rice</name>
    <dbReference type="NCBI Taxonomy" id="39946"/>
    <lineage>
        <taxon>Eukaryota</taxon>
        <taxon>Viridiplantae</taxon>
        <taxon>Streptophyta</taxon>
        <taxon>Embryophyta</taxon>
        <taxon>Tracheophyta</taxon>
        <taxon>Spermatophyta</taxon>
        <taxon>Magnoliopsida</taxon>
        <taxon>Liliopsida</taxon>
        <taxon>Poales</taxon>
        <taxon>Poaceae</taxon>
        <taxon>BOP clade</taxon>
        <taxon>Oryzoideae</taxon>
        <taxon>Oryzeae</taxon>
        <taxon>Oryzinae</taxon>
        <taxon>Oryza</taxon>
        <taxon>Oryza sativa</taxon>
    </lineage>
</organism>
<protein>
    <recommendedName>
        <fullName evidence="1">PTBP1-like RNA recognition motif 2 domain-containing protein</fullName>
    </recommendedName>
</protein>
<dbReference type="AlphaFoldDB" id="B8B026"/>
<name>B8B026_ORYSI</name>
<dbReference type="CDD" id="cd12422">
    <property type="entry name" value="RRM2_PTBP1_hnRNPL_like"/>
    <property type="match status" value="1"/>
</dbReference>
<gene>
    <name evidence="2" type="ORF">OsI_19197</name>
</gene>
<sequence>MEVKRDRNNMVSELSVHGIPCQETRWLTHGCSYDFQILNPSIGGSCTGGARQVFDAMPSWLGAGAGAALHVQVSHIIYPVTNKVLYQVYDIYGAEELHILVVDAWRVEVLVWFRARGDAKKARGATHGRNIYDGGCLLEAQHAQPCSKDGAVPTPTKCSTPVPSCAITKSDAESTPTTLEHVFPATMSQSMPSAASAAAAPPVSLTATKEDEADMDKSEIKPEETFQELCAKMIAMLNNMLVTCESTASVDITRVVAVTSTNTESVPNTLEIPCTPQRRSEAALVTEQVSGLLALASTEGMLAAAVMSSATAGGRGSRCMRSGKLRSSKLRAMGFYGVAQCMHFVASTYFCAGVTTVAEYWEVVGNELRAGGLGAALMVAWELGACRH</sequence>
<dbReference type="InterPro" id="IPR035979">
    <property type="entry name" value="RBD_domain_sf"/>
</dbReference>
<dbReference type="Gene3D" id="3.30.70.330">
    <property type="match status" value="1"/>
</dbReference>